<dbReference type="Pfam" id="PF01381">
    <property type="entry name" value="HTH_3"/>
    <property type="match status" value="1"/>
</dbReference>
<gene>
    <name evidence="2" type="ORF">C3L50_06840</name>
</gene>
<proteinExistence type="predicted"/>
<evidence type="ECO:0000259" key="1">
    <source>
        <dbReference type="PROSITE" id="PS50943"/>
    </source>
</evidence>
<accession>A0A2S5ADS6</accession>
<protein>
    <recommendedName>
        <fullName evidence="1">HTH cro/C1-type domain-containing protein</fullName>
    </recommendedName>
</protein>
<dbReference type="CDD" id="cd00093">
    <property type="entry name" value="HTH_XRE"/>
    <property type="match status" value="1"/>
</dbReference>
<dbReference type="Proteomes" id="UP000237310">
    <property type="component" value="Unassembled WGS sequence"/>
</dbReference>
<dbReference type="AlphaFoldDB" id="A0A2S5ADS6"/>
<feature type="domain" description="HTH cro/C1-type" evidence="1">
    <location>
        <begin position="7"/>
        <end position="61"/>
    </location>
</feature>
<dbReference type="GO" id="GO:0003677">
    <property type="term" value="F:DNA binding"/>
    <property type="evidence" value="ECO:0007669"/>
    <property type="project" value="InterPro"/>
</dbReference>
<name>A0A2S5ADS6_9FLAO</name>
<dbReference type="OrthoDB" id="1446758at2"/>
<reference evidence="2 3" key="1">
    <citation type="submission" date="2018-01" db="EMBL/GenBank/DDBJ databases">
        <authorList>
            <person name="Gaut B.S."/>
            <person name="Morton B.R."/>
            <person name="Clegg M.T."/>
            <person name="Duvall M.R."/>
        </authorList>
    </citation>
    <scope>NUCLEOTIDE SEQUENCE [LARGE SCALE GENOMIC DNA]</scope>
    <source>
        <strain evidence="2 3">HR-AY</strain>
    </source>
</reference>
<evidence type="ECO:0000313" key="2">
    <source>
        <dbReference type="EMBL" id="POY40357.1"/>
    </source>
</evidence>
<dbReference type="RefSeq" id="WP_103805419.1">
    <property type="nucleotide sequence ID" value="NZ_PQVG01000003.1"/>
</dbReference>
<sequence>MQLHETIKAIRDEKKLSQGYLAFELGLDQSQYSRREKGEIPFTPNEIVKISKLLESSVAYLFGEETTINQTVSIDEKLIEQYELRIKEKEEIIALLKSQIKSFLIIYLSPLYAFAQCLCNFEC</sequence>
<comment type="caution">
    <text evidence="2">The sequence shown here is derived from an EMBL/GenBank/DDBJ whole genome shotgun (WGS) entry which is preliminary data.</text>
</comment>
<evidence type="ECO:0000313" key="3">
    <source>
        <dbReference type="Proteomes" id="UP000237310"/>
    </source>
</evidence>
<dbReference type="SUPFAM" id="SSF47413">
    <property type="entry name" value="lambda repressor-like DNA-binding domains"/>
    <property type="match status" value="1"/>
</dbReference>
<dbReference type="InterPro" id="IPR010982">
    <property type="entry name" value="Lambda_DNA-bd_dom_sf"/>
</dbReference>
<dbReference type="Gene3D" id="1.10.260.40">
    <property type="entry name" value="lambda repressor-like DNA-binding domains"/>
    <property type="match status" value="1"/>
</dbReference>
<dbReference type="EMBL" id="PQVG01000003">
    <property type="protein sequence ID" value="POY40357.1"/>
    <property type="molecule type" value="Genomic_DNA"/>
</dbReference>
<organism evidence="2 3">
    <name type="scientific">Flavobacterium alvei</name>
    <dbReference type="NCBI Taxonomy" id="2080416"/>
    <lineage>
        <taxon>Bacteria</taxon>
        <taxon>Pseudomonadati</taxon>
        <taxon>Bacteroidota</taxon>
        <taxon>Flavobacteriia</taxon>
        <taxon>Flavobacteriales</taxon>
        <taxon>Flavobacteriaceae</taxon>
        <taxon>Flavobacterium</taxon>
    </lineage>
</organism>
<dbReference type="PROSITE" id="PS50943">
    <property type="entry name" value="HTH_CROC1"/>
    <property type="match status" value="1"/>
</dbReference>
<keyword evidence="3" id="KW-1185">Reference proteome</keyword>
<dbReference type="InterPro" id="IPR001387">
    <property type="entry name" value="Cro/C1-type_HTH"/>
</dbReference>
<dbReference type="SMART" id="SM00530">
    <property type="entry name" value="HTH_XRE"/>
    <property type="match status" value="1"/>
</dbReference>